<dbReference type="InterPro" id="IPR037923">
    <property type="entry name" value="HTH-like"/>
</dbReference>
<gene>
    <name evidence="5" type="ORF">F8C76_01620</name>
</gene>
<evidence type="ECO:0000256" key="3">
    <source>
        <dbReference type="ARBA" id="ARBA00023163"/>
    </source>
</evidence>
<dbReference type="SMART" id="SM00342">
    <property type="entry name" value="HTH_ARAC"/>
    <property type="match status" value="1"/>
</dbReference>
<dbReference type="OrthoDB" id="636258at2"/>
<dbReference type="PROSITE" id="PS01124">
    <property type="entry name" value="HTH_ARAC_FAMILY_2"/>
    <property type="match status" value="1"/>
</dbReference>
<accession>A0A6I1E950</accession>
<proteinExistence type="predicted"/>
<dbReference type="SUPFAM" id="SSF51215">
    <property type="entry name" value="Regulatory protein AraC"/>
    <property type="match status" value="1"/>
</dbReference>
<evidence type="ECO:0000256" key="1">
    <source>
        <dbReference type="ARBA" id="ARBA00023015"/>
    </source>
</evidence>
<dbReference type="GO" id="GO:0043565">
    <property type="term" value="F:sequence-specific DNA binding"/>
    <property type="evidence" value="ECO:0007669"/>
    <property type="project" value="InterPro"/>
</dbReference>
<feature type="domain" description="HTH araC/xylS-type" evidence="4">
    <location>
        <begin position="208"/>
        <end position="308"/>
    </location>
</feature>
<evidence type="ECO:0000313" key="5">
    <source>
        <dbReference type="EMBL" id="KAB7530234.1"/>
    </source>
</evidence>
<dbReference type="GO" id="GO:0003700">
    <property type="term" value="F:DNA-binding transcription factor activity"/>
    <property type="evidence" value="ECO:0007669"/>
    <property type="project" value="InterPro"/>
</dbReference>
<dbReference type="SUPFAM" id="SSF46689">
    <property type="entry name" value="Homeodomain-like"/>
    <property type="match status" value="1"/>
</dbReference>
<dbReference type="InterPro" id="IPR009057">
    <property type="entry name" value="Homeodomain-like_sf"/>
</dbReference>
<dbReference type="PROSITE" id="PS00041">
    <property type="entry name" value="HTH_ARAC_FAMILY_1"/>
    <property type="match status" value="1"/>
</dbReference>
<evidence type="ECO:0000259" key="4">
    <source>
        <dbReference type="PROSITE" id="PS01124"/>
    </source>
</evidence>
<dbReference type="Gene3D" id="1.10.10.60">
    <property type="entry name" value="Homeodomain-like"/>
    <property type="match status" value="2"/>
</dbReference>
<reference evidence="5 6" key="1">
    <citation type="submission" date="2019-10" db="EMBL/GenBank/DDBJ databases">
        <title>Muricauda olearia CL-SS4 JCM15563 genome.</title>
        <authorList>
            <person name="Liu L."/>
        </authorList>
    </citation>
    <scope>NUCLEOTIDE SEQUENCE [LARGE SCALE GENOMIC DNA]</scope>
    <source>
        <strain evidence="5 6">CL-SS4</strain>
    </source>
</reference>
<name>A0A6I1E950_9FLAO</name>
<dbReference type="Proteomes" id="UP000429785">
    <property type="component" value="Unassembled WGS sequence"/>
</dbReference>
<keyword evidence="3" id="KW-0804">Transcription</keyword>
<dbReference type="InterPro" id="IPR018062">
    <property type="entry name" value="HTH_AraC-typ_CS"/>
</dbReference>
<organism evidence="5 6">
    <name type="scientific">Flagellimonas olearia</name>
    <dbReference type="NCBI Taxonomy" id="552546"/>
    <lineage>
        <taxon>Bacteria</taxon>
        <taxon>Pseudomonadati</taxon>
        <taxon>Bacteroidota</taxon>
        <taxon>Flavobacteriia</taxon>
        <taxon>Flavobacteriales</taxon>
        <taxon>Flavobacteriaceae</taxon>
        <taxon>Flagellimonas</taxon>
    </lineage>
</organism>
<evidence type="ECO:0000256" key="2">
    <source>
        <dbReference type="ARBA" id="ARBA00023125"/>
    </source>
</evidence>
<dbReference type="Pfam" id="PF12833">
    <property type="entry name" value="HTH_18"/>
    <property type="match status" value="1"/>
</dbReference>
<sequence>MGIKIRYCGNDRPFTKKGLFCIFRGVNDNILYSPFDIHVSDLEQWNNLPSISHFFEIIHIMEGEGTREVNRNKFPYAKGNLFLFTPLDCRGFESVAPTRFCSIRFSEFFFSQCKTACEIEKINVWLKRLEQIFYHHNRFEQLQLTSTSDCQMITELVHNMVEEYEHKKSYYRENIQHFITLILNILARNVTDENSIVINTGDTEPLINKMLVHIRQHINEPEKLRIAYLSSKFNLSTNYVSEYFRKFTGESLRQYTNKYKLSLVEQRLIYSELTIGQIADEFGFTDESHLSKQFKKHNGISPMEYRRENQGSIYSHDI</sequence>
<dbReference type="PANTHER" id="PTHR43280">
    <property type="entry name" value="ARAC-FAMILY TRANSCRIPTIONAL REGULATOR"/>
    <property type="match status" value="1"/>
</dbReference>
<comment type="caution">
    <text evidence="5">The sequence shown here is derived from an EMBL/GenBank/DDBJ whole genome shotgun (WGS) entry which is preliminary data.</text>
</comment>
<keyword evidence="2" id="KW-0238">DNA-binding</keyword>
<evidence type="ECO:0000313" key="6">
    <source>
        <dbReference type="Proteomes" id="UP000429785"/>
    </source>
</evidence>
<dbReference type="AlphaFoldDB" id="A0A6I1E950"/>
<dbReference type="RefSeq" id="WP_152130167.1">
    <property type="nucleotide sequence ID" value="NZ_WELG01000001.1"/>
</dbReference>
<keyword evidence="1" id="KW-0805">Transcription regulation</keyword>
<dbReference type="InterPro" id="IPR018060">
    <property type="entry name" value="HTH_AraC"/>
</dbReference>
<dbReference type="PANTHER" id="PTHR43280:SF2">
    <property type="entry name" value="HTH-TYPE TRANSCRIPTIONAL REGULATOR EXSA"/>
    <property type="match status" value="1"/>
</dbReference>
<dbReference type="EMBL" id="WELG01000001">
    <property type="protein sequence ID" value="KAB7530234.1"/>
    <property type="molecule type" value="Genomic_DNA"/>
</dbReference>
<protein>
    <submittedName>
        <fullName evidence="5">Helix-turn-helix domain-containing protein</fullName>
    </submittedName>
</protein>